<dbReference type="EMBL" id="CP003557">
    <property type="protein sequence ID" value="AFN73493.1"/>
    <property type="molecule type" value="Genomic_DNA"/>
</dbReference>
<dbReference type="SUPFAM" id="SSF103025">
    <property type="entry name" value="Folate-binding domain"/>
    <property type="match status" value="1"/>
</dbReference>
<name>I6ZWQ7_MELRP</name>
<dbReference type="GO" id="GO:0016740">
    <property type="term" value="F:transferase activity"/>
    <property type="evidence" value="ECO:0007669"/>
    <property type="project" value="UniProtKB-KW"/>
</dbReference>
<dbReference type="Gene3D" id="3.30.1360.120">
    <property type="entry name" value="Probable tRNA modification gtpase trme, domain 1"/>
    <property type="match status" value="1"/>
</dbReference>
<accession>I6ZWQ7</accession>
<dbReference type="KEGG" id="mro:MROS_0249"/>
<dbReference type="AlphaFoldDB" id="I6ZWQ7"/>
<evidence type="ECO:0000259" key="2">
    <source>
        <dbReference type="Pfam" id="PF01571"/>
    </source>
</evidence>
<dbReference type="GO" id="GO:0016226">
    <property type="term" value="P:iron-sulfur cluster assembly"/>
    <property type="evidence" value="ECO:0007669"/>
    <property type="project" value="TreeGrafter"/>
</dbReference>
<dbReference type="PIRSF" id="PIRSF006487">
    <property type="entry name" value="GcvT"/>
    <property type="match status" value="1"/>
</dbReference>
<dbReference type="PATRIC" id="fig|1191523.3.peg.255"/>
<keyword evidence="4" id="KW-1185">Reference proteome</keyword>
<organism evidence="3 4">
    <name type="scientific">Melioribacter roseus (strain DSM 23840 / JCM 17771 / VKM B-2668 / P3M-2)</name>
    <dbReference type="NCBI Taxonomy" id="1191523"/>
    <lineage>
        <taxon>Bacteria</taxon>
        <taxon>Pseudomonadati</taxon>
        <taxon>Ignavibacteriota</taxon>
        <taxon>Ignavibacteria</taxon>
        <taxon>Ignavibacteriales</taxon>
        <taxon>Melioribacteraceae</taxon>
        <taxon>Melioribacter</taxon>
    </lineage>
</organism>
<dbReference type="PANTHER" id="PTHR22602:SF0">
    <property type="entry name" value="TRANSFERASE CAF17, MITOCHONDRIAL-RELATED"/>
    <property type="match status" value="1"/>
</dbReference>
<feature type="domain" description="GCVT N-terminal" evidence="2">
    <location>
        <begin position="8"/>
        <end position="240"/>
    </location>
</feature>
<gene>
    <name evidence="3" type="ordered locus">MROS_0249</name>
</gene>
<dbReference type="HOGENOM" id="CLU_007884_6_3_10"/>
<dbReference type="STRING" id="1191523.MROS_0249"/>
<evidence type="ECO:0000256" key="1">
    <source>
        <dbReference type="ARBA" id="ARBA00022946"/>
    </source>
</evidence>
<dbReference type="InterPro" id="IPR027266">
    <property type="entry name" value="TrmE/GcvT-like"/>
</dbReference>
<dbReference type="PANTHER" id="PTHR22602">
    <property type="entry name" value="TRANSFERASE CAF17, MITOCHONDRIAL-RELATED"/>
    <property type="match status" value="1"/>
</dbReference>
<keyword evidence="1" id="KW-0809">Transit peptide</keyword>
<reference evidence="3 4" key="1">
    <citation type="journal article" date="2013" name="PLoS ONE">
        <title>Genomic analysis of Melioribacter roseus, facultatively anaerobic organotrophic bacterium representing a novel deep lineage within Bacteriodetes/Chlorobi group.</title>
        <authorList>
            <person name="Kadnikov V.V."/>
            <person name="Mardanov A.V."/>
            <person name="Podosokorskaya O.A."/>
            <person name="Gavrilov S.N."/>
            <person name="Kublanov I.V."/>
            <person name="Beletsky A.V."/>
            <person name="Bonch-Osmolovskaya E.A."/>
            <person name="Ravin N.V."/>
        </authorList>
    </citation>
    <scope>NUCLEOTIDE SEQUENCE [LARGE SCALE GENOMIC DNA]</scope>
    <source>
        <strain evidence="4">JCM 17771 / P3M-2</strain>
    </source>
</reference>
<dbReference type="InterPro" id="IPR017703">
    <property type="entry name" value="YgfZ/GCV_T_CS"/>
</dbReference>
<protein>
    <submittedName>
        <fullName evidence="3">Aminomethyl transferase, glycine cleavage T protein</fullName>
    </submittedName>
</protein>
<dbReference type="InterPro" id="IPR006222">
    <property type="entry name" value="GCVT_N"/>
</dbReference>
<dbReference type="NCBIfam" id="TIGR03317">
    <property type="entry name" value="ygfZ_signature"/>
    <property type="match status" value="1"/>
</dbReference>
<proteinExistence type="predicted"/>
<sequence>MFIETEKRKMPENIKEEYNLLRYGAGAVVLEENIIKLTGKDTLDFIHRVSTNDVKGLMPGAKIRTLFLNDKGRFVDRTIFLYITDFFWLVGQNDPDKKLLSWINKYIITEDIKTEDLTNDYKVITITGQQSASYLSLIFGQEFTSLDDKNLIVTQTSGFDTVLFRCVEKGQTFYKVIVKSNQYNQFVEYLNANKSVFDFGFVSDEAFKYYCILHGLPGRNEITLEFNPHEVGLTDEISFTKGCYIGQEVIARLDTYDKVQKKLIGVKIEANMPEKSYDIYNSGEFAGIITSGINVDGEFYGLAVVKKKYLDDNPLYISYEGKEVEIAVRNFD</sequence>
<dbReference type="eggNOG" id="COG0354">
    <property type="taxonomic scope" value="Bacteria"/>
</dbReference>
<evidence type="ECO:0000313" key="3">
    <source>
        <dbReference type="EMBL" id="AFN73493.1"/>
    </source>
</evidence>
<keyword evidence="3" id="KW-0808">Transferase</keyword>
<dbReference type="Proteomes" id="UP000009011">
    <property type="component" value="Chromosome"/>
</dbReference>
<evidence type="ECO:0000313" key="4">
    <source>
        <dbReference type="Proteomes" id="UP000009011"/>
    </source>
</evidence>
<dbReference type="Pfam" id="PF01571">
    <property type="entry name" value="GCV_T"/>
    <property type="match status" value="1"/>
</dbReference>
<dbReference type="InterPro" id="IPR045179">
    <property type="entry name" value="YgfZ/GcvT"/>
</dbReference>